<dbReference type="AlphaFoldDB" id="A0A3R7JIG3"/>
<dbReference type="OrthoDB" id="432685at2759"/>
<organism evidence="1 2">
    <name type="scientific">Clonorchis sinensis</name>
    <name type="common">Chinese liver fluke</name>
    <dbReference type="NCBI Taxonomy" id="79923"/>
    <lineage>
        <taxon>Eukaryota</taxon>
        <taxon>Metazoa</taxon>
        <taxon>Spiralia</taxon>
        <taxon>Lophotrochozoa</taxon>
        <taxon>Platyhelminthes</taxon>
        <taxon>Trematoda</taxon>
        <taxon>Digenea</taxon>
        <taxon>Opisthorchiida</taxon>
        <taxon>Opisthorchiata</taxon>
        <taxon>Opisthorchiidae</taxon>
        <taxon>Clonorchis</taxon>
    </lineage>
</organism>
<reference evidence="1 2" key="1">
    <citation type="journal article" date="2018" name="Biotechnol. Adv.">
        <title>Improved genomic resources and new bioinformatic workflow for the carcinogenic parasite Clonorchis sinensis: Biotechnological implications.</title>
        <authorList>
            <person name="Wang D."/>
            <person name="Korhonen P.K."/>
            <person name="Gasser R.B."/>
            <person name="Young N.D."/>
        </authorList>
    </citation>
    <scope>NUCLEOTIDE SEQUENCE [LARGE SCALE GENOMIC DNA]</scope>
    <source>
        <strain evidence="1">Cs-k2</strain>
    </source>
</reference>
<reference evidence="1 2" key="2">
    <citation type="journal article" date="2021" name="Genomics">
        <title>High-quality reference genome for Clonorchis sinensis.</title>
        <authorList>
            <person name="Young N.D."/>
            <person name="Stroehlein A.J."/>
            <person name="Kinkar L."/>
            <person name="Wang T."/>
            <person name="Sohn W.M."/>
            <person name="Chang B.C.H."/>
            <person name="Kaur P."/>
            <person name="Weisz D."/>
            <person name="Dudchenko O."/>
            <person name="Aiden E.L."/>
            <person name="Korhonen P.K."/>
            <person name="Gasser R.B."/>
        </authorList>
    </citation>
    <scope>NUCLEOTIDE SEQUENCE [LARGE SCALE GENOMIC DNA]</scope>
    <source>
        <strain evidence="1">Cs-k2</strain>
    </source>
</reference>
<dbReference type="STRING" id="79923.A0A3R7JIG3"/>
<accession>A0A3R7JIG3</accession>
<proteinExistence type="predicted"/>
<sequence length="283" mass="32924">MVDLDTERPHSIADEEEDTYGNCVFLICVYPDFYTDIIEEFILKNLLLFSLRKGFFKAAHSVLLLFHQFSYHVPPLAQWCLIATRDPPTKSSQSILQAQISWLDSLIAITESFIQSMNQPSCSFREPMVNYLTKARRSIIHLHLEAFSESGDMAVFLQELNRHFPADSTDPATRQYRLKFAQLLMSKTRTQRYLDERWLPHRSSTLSDLTDLAWKVAQQFPDVLLDKIGTNDWSDVDIVLRHLNTAMSLCLREYFRDRSECTEQDILEFAHFADTQSLPSQLF</sequence>
<evidence type="ECO:0000313" key="1">
    <source>
        <dbReference type="EMBL" id="KAG5445181.1"/>
    </source>
</evidence>
<dbReference type="EMBL" id="NIRI02000056">
    <property type="protein sequence ID" value="KAG5445181.1"/>
    <property type="molecule type" value="Genomic_DNA"/>
</dbReference>
<dbReference type="InParanoid" id="A0A3R7JIG3"/>
<evidence type="ECO:0000313" key="2">
    <source>
        <dbReference type="Proteomes" id="UP000286415"/>
    </source>
</evidence>
<gene>
    <name evidence="1" type="ORF">CSKR_103354</name>
</gene>
<name>A0A3R7JIG3_CLOSI</name>
<keyword evidence="2" id="KW-1185">Reference proteome</keyword>
<comment type="caution">
    <text evidence="1">The sequence shown here is derived from an EMBL/GenBank/DDBJ whole genome shotgun (WGS) entry which is preliminary data.</text>
</comment>
<dbReference type="Proteomes" id="UP000286415">
    <property type="component" value="Unassembled WGS sequence"/>
</dbReference>
<protein>
    <submittedName>
        <fullName evidence="1">Uncharacterized protein</fullName>
    </submittedName>
</protein>